<dbReference type="HAMAP" id="MF_00097">
    <property type="entry name" value="TMP_synthase"/>
    <property type="match status" value="1"/>
</dbReference>
<dbReference type="GO" id="GO:0009229">
    <property type="term" value="P:thiamine diphosphate biosynthetic process"/>
    <property type="evidence" value="ECO:0007669"/>
    <property type="project" value="UniProtKB-UniRule"/>
</dbReference>
<comment type="catalytic activity">
    <reaction evidence="6 9 10">
        <text>4-methyl-5-(2-phosphooxyethyl)-thiazole + 4-amino-2-methyl-5-(diphosphooxymethyl)pyrimidine + H(+) = thiamine phosphate + diphosphate</text>
        <dbReference type="Rhea" id="RHEA:22328"/>
        <dbReference type="ChEBI" id="CHEBI:15378"/>
        <dbReference type="ChEBI" id="CHEBI:33019"/>
        <dbReference type="ChEBI" id="CHEBI:37575"/>
        <dbReference type="ChEBI" id="CHEBI:57841"/>
        <dbReference type="ChEBI" id="CHEBI:58296"/>
        <dbReference type="EC" id="2.5.1.3"/>
    </reaction>
</comment>
<feature type="binding site" evidence="9">
    <location>
        <begin position="41"/>
        <end position="45"/>
    </location>
    <ligand>
        <name>4-amino-2-methyl-5-(diphosphooxymethyl)pyrimidine</name>
        <dbReference type="ChEBI" id="CHEBI:57841"/>
    </ligand>
</feature>
<dbReference type="CDD" id="cd00564">
    <property type="entry name" value="TMP_TenI"/>
    <property type="match status" value="1"/>
</dbReference>
<name>A0A919AQG0_9PROT</name>
<evidence type="ECO:0000256" key="2">
    <source>
        <dbReference type="ARBA" id="ARBA00022679"/>
    </source>
</evidence>
<comment type="catalytic activity">
    <reaction evidence="8 9 10">
        <text>2-[(2R,5Z)-2-carboxy-4-methylthiazol-5(2H)-ylidene]ethyl phosphate + 4-amino-2-methyl-5-(diphosphooxymethyl)pyrimidine + 2 H(+) = thiamine phosphate + CO2 + diphosphate</text>
        <dbReference type="Rhea" id="RHEA:47844"/>
        <dbReference type="ChEBI" id="CHEBI:15378"/>
        <dbReference type="ChEBI" id="CHEBI:16526"/>
        <dbReference type="ChEBI" id="CHEBI:33019"/>
        <dbReference type="ChEBI" id="CHEBI:37575"/>
        <dbReference type="ChEBI" id="CHEBI:57841"/>
        <dbReference type="ChEBI" id="CHEBI:62899"/>
        <dbReference type="EC" id="2.5.1.3"/>
    </reaction>
</comment>
<dbReference type="EMBL" id="BNCI01000001">
    <property type="protein sequence ID" value="GHF20124.1"/>
    <property type="molecule type" value="Genomic_DNA"/>
</dbReference>
<keyword evidence="3 9" id="KW-0479">Metal-binding</keyword>
<dbReference type="NCBIfam" id="TIGR00693">
    <property type="entry name" value="thiE"/>
    <property type="match status" value="1"/>
</dbReference>
<comment type="function">
    <text evidence="9">Condenses 4-methyl-5-(beta-hydroxyethyl)thiazole monophosphate (THZ-P) and 2-methyl-4-amino-5-hydroxymethyl pyrimidine pyrophosphate (HMP-PP) to form thiamine monophosphate (TMP).</text>
</comment>
<reference evidence="13" key="1">
    <citation type="journal article" date="2014" name="Int. J. Syst. Evol. Microbiol.">
        <title>Complete genome sequence of Corynebacterium casei LMG S-19264T (=DSM 44701T), isolated from a smear-ripened cheese.</title>
        <authorList>
            <consortium name="US DOE Joint Genome Institute (JGI-PGF)"/>
            <person name="Walter F."/>
            <person name="Albersmeier A."/>
            <person name="Kalinowski J."/>
            <person name="Ruckert C."/>
        </authorList>
    </citation>
    <scope>NUCLEOTIDE SEQUENCE</scope>
    <source>
        <strain evidence="13">KCTC 42590</strain>
    </source>
</reference>
<dbReference type="GO" id="GO:0004789">
    <property type="term" value="F:thiamine-phosphate diphosphorylase activity"/>
    <property type="evidence" value="ECO:0007669"/>
    <property type="project" value="UniProtKB-UniRule"/>
</dbReference>
<feature type="binding site" evidence="9">
    <location>
        <position position="112"/>
    </location>
    <ligand>
        <name>4-amino-2-methyl-5-(diphosphooxymethyl)pyrimidine</name>
        <dbReference type="ChEBI" id="CHEBI:57841"/>
    </ligand>
</feature>
<dbReference type="InterPro" id="IPR036206">
    <property type="entry name" value="ThiamineP_synth_sf"/>
</dbReference>
<dbReference type="InterPro" id="IPR034291">
    <property type="entry name" value="TMP_synthase"/>
</dbReference>
<comment type="catalytic activity">
    <reaction evidence="7 9 10">
        <text>2-(2-carboxy-4-methylthiazol-5-yl)ethyl phosphate + 4-amino-2-methyl-5-(diphosphooxymethyl)pyrimidine + 2 H(+) = thiamine phosphate + CO2 + diphosphate</text>
        <dbReference type="Rhea" id="RHEA:47848"/>
        <dbReference type="ChEBI" id="CHEBI:15378"/>
        <dbReference type="ChEBI" id="CHEBI:16526"/>
        <dbReference type="ChEBI" id="CHEBI:33019"/>
        <dbReference type="ChEBI" id="CHEBI:37575"/>
        <dbReference type="ChEBI" id="CHEBI:57841"/>
        <dbReference type="ChEBI" id="CHEBI:62890"/>
        <dbReference type="EC" id="2.5.1.3"/>
    </reaction>
</comment>
<feature type="domain" description="Thiamine phosphate synthase/TenI" evidence="12">
    <location>
        <begin position="10"/>
        <end position="192"/>
    </location>
</feature>
<dbReference type="Proteomes" id="UP000630923">
    <property type="component" value="Unassembled WGS sequence"/>
</dbReference>
<evidence type="ECO:0000259" key="12">
    <source>
        <dbReference type="Pfam" id="PF02581"/>
    </source>
</evidence>
<accession>A0A919AQG0</accession>
<evidence type="ECO:0000313" key="14">
    <source>
        <dbReference type="Proteomes" id="UP000630923"/>
    </source>
</evidence>
<keyword evidence="4 9" id="KW-0460">Magnesium</keyword>
<dbReference type="Gene3D" id="3.20.20.70">
    <property type="entry name" value="Aldolase class I"/>
    <property type="match status" value="1"/>
</dbReference>
<evidence type="ECO:0000256" key="11">
    <source>
        <dbReference type="RuleBase" id="RU004253"/>
    </source>
</evidence>
<comment type="caution">
    <text evidence="9">Lacks conserved residue(s) required for the propagation of feature annotation.</text>
</comment>
<evidence type="ECO:0000256" key="8">
    <source>
        <dbReference type="ARBA" id="ARBA00047883"/>
    </source>
</evidence>
<feature type="binding site" evidence="9">
    <location>
        <position position="73"/>
    </location>
    <ligand>
        <name>4-amino-2-methyl-5-(diphosphooxymethyl)pyrimidine</name>
        <dbReference type="ChEBI" id="CHEBI:57841"/>
    </ligand>
</feature>
<evidence type="ECO:0000256" key="4">
    <source>
        <dbReference type="ARBA" id="ARBA00022842"/>
    </source>
</evidence>
<dbReference type="InterPro" id="IPR022998">
    <property type="entry name" value="ThiamineP_synth_TenI"/>
</dbReference>
<comment type="similarity">
    <text evidence="9 10">Belongs to the thiamine-phosphate synthase family.</text>
</comment>
<sequence>MTTSDQPCRLYLISQSEIADADAFAATLDGVFKAGDVACFQLRLKGASDDAVVATAKTLMPVCEAHDVALLINDRADLAHEADVDGVHLGQGDGSVKKAKELLGLDRIVGVTCHNSLHLAFAAGEQGADYVAFGAFYPTETKKTEYHAEKDILTRWDEIVEIPSVAIGGITTDTAAELKEAGAHFIAVCSAVWQHADGPAAAVRAFNQILAD</sequence>
<dbReference type="GO" id="GO:0000287">
    <property type="term" value="F:magnesium ion binding"/>
    <property type="evidence" value="ECO:0007669"/>
    <property type="project" value="UniProtKB-UniRule"/>
</dbReference>
<protein>
    <recommendedName>
        <fullName evidence="9">Thiamine-phosphate synthase</fullName>
        <shortName evidence="9">TP synthase</shortName>
        <shortName evidence="9">TPS</shortName>
        <ecNumber evidence="9">2.5.1.3</ecNumber>
    </recommendedName>
    <alternativeName>
        <fullName evidence="9">Thiamine-phosphate pyrophosphorylase</fullName>
        <shortName evidence="9">TMP pyrophosphorylase</shortName>
        <shortName evidence="9">TMP-PPase</shortName>
    </alternativeName>
</protein>
<dbReference type="PANTHER" id="PTHR20857:SF15">
    <property type="entry name" value="THIAMINE-PHOSPHATE SYNTHASE"/>
    <property type="match status" value="1"/>
</dbReference>
<evidence type="ECO:0000256" key="10">
    <source>
        <dbReference type="RuleBase" id="RU003826"/>
    </source>
</evidence>
<proteinExistence type="inferred from homology"/>
<dbReference type="RefSeq" id="WP_191251147.1">
    <property type="nucleotide sequence ID" value="NZ_BNCI01000001.1"/>
</dbReference>
<comment type="pathway">
    <text evidence="1 9 11">Cofactor biosynthesis; thiamine diphosphate biosynthesis; thiamine phosphate from 4-amino-2-methyl-5-diphosphomethylpyrimidine and 4-methyl-5-(2-phosphoethyl)-thiazole: step 1/1.</text>
</comment>
<evidence type="ECO:0000313" key="13">
    <source>
        <dbReference type="EMBL" id="GHF20124.1"/>
    </source>
</evidence>
<gene>
    <name evidence="9 13" type="primary">thiE</name>
    <name evidence="13" type="ORF">GCM10017044_13640</name>
</gene>
<dbReference type="GO" id="GO:0009228">
    <property type="term" value="P:thiamine biosynthetic process"/>
    <property type="evidence" value="ECO:0007669"/>
    <property type="project" value="UniProtKB-KW"/>
</dbReference>
<keyword evidence="14" id="KW-1185">Reference proteome</keyword>
<reference evidence="13" key="2">
    <citation type="submission" date="2020-09" db="EMBL/GenBank/DDBJ databases">
        <authorList>
            <person name="Sun Q."/>
            <person name="Kim S."/>
        </authorList>
    </citation>
    <scope>NUCLEOTIDE SEQUENCE</scope>
    <source>
        <strain evidence="13">KCTC 42590</strain>
    </source>
</reference>
<organism evidence="13 14">
    <name type="scientific">Kordiimonas sediminis</name>
    <dbReference type="NCBI Taxonomy" id="1735581"/>
    <lineage>
        <taxon>Bacteria</taxon>
        <taxon>Pseudomonadati</taxon>
        <taxon>Pseudomonadota</taxon>
        <taxon>Alphaproteobacteria</taxon>
        <taxon>Kordiimonadales</taxon>
        <taxon>Kordiimonadaceae</taxon>
        <taxon>Kordiimonas</taxon>
    </lineage>
</organism>
<evidence type="ECO:0000256" key="5">
    <source>
        <dbReference type="ARBA" id="ARBA00022977"/>
    </source>
</evidence>
<comment type="caution">
    <text evidence="13">The sequence shown here is derived from an EMBL/GenBank/DDBJ whole genome shotgun (WGS) entry which is preliminary data.</text>
</comment>
<dbReference type="SUPFAM" id="SSF51391">
    <property type="entry name" value="Thiamin phosphate synthase"/>
    <property type="match status" value="1"/>
</dbReference>
<feature type="binding site" evidence="9">
    <location>
        <position position="142"/>
    </location>
    <ligand>
        <name>4-amino-2-methyl-5-(diphosphooxymethyl)pyrimidine</name>
        <dbReference type="ChEBI" id="CHEBI:57841"/>
    </ligand>
</feature>
<feature type="binding site" evidence="9">
    <location>
        <position position="74"/>
    </location>
    <ligand>
        <name>Mg(2+)</name>
        <dbReference type="ChEBI" id="CHEBI:18420"/>
    </ligand>
</feature>
<evidence type="ECO:0000256" key="7">
    <source>
        <dbReference type="ARBA" id="ARBA00047851"/>
    </source>
</evidence>
<keyword evidence="5 9" id="KW-0784">Thiamine biosynthesis</keyword>
<dbReference type="AlphaFoldDB" id="A0A919AQG0"/>
<dbReference type="PANTHER" id="PTHR20857">
    <property type="entry name" value="THIAMINE-PHOSPHATE PYROPHOSPHORYLASE"/>
    <property type="match status" value="1"/>
</dbReference>
<feature type="binding site" evidence="9">
    <location>
        <begin position="139"/>
        <end position="141"/>
    </location>
    <ligand>
        <name>2-[(2R,5Z)-2-carboxy-4-methylthiazol-5(2H)-ylidene]ethyl phosphate</name>
        <dbReference type="ChEBI" id="CHEBI:62899"/>
    </ligand>
</feature>
<evidence type="ECO:0000256" key="9">
    <source>
        <dbReference type="HAMAP-Rule" id="MF_00097"/>
    </source>
</evidence>
<dbReference type="GO" id="GO:0005737">
    <property type="term" value="C:cytoplasm"/>
    <property type="evidence" value="ECO:0007669"/>
    <property type="project" value="TreeGrafter"/>
</dbReference>
<evidence type="ECO:0000256" key="6">
    <source>
        <dbReference type="ARBA" id="ARBA00047334"/>
    </source>
</evidence>
<comment type="cofactor">
    <cofactor evidence="9">
        <name>Mg(2+)</name>
        <dbReference type="ChEBI" id="CHEBI:18420"/>
    </cofactor>
    <text evidence="9">Binds 1 Mg(2+) ion per subunit.</text>
</comment>
<evidence type="ECO:0000256" key="1">
    <source>
        <dbReference type="ARBA" id="ARBA00005165"/>
    </source>
</evidence>
<dbReference type="InterPro" id="IPR013785">
    <property type="entry name" value="Aldolase_TIM"/>
</dbReference>
<dbReference type="Pfam" id="PF02581">
    <property type="entry name" value="TMP-TENI"/>
    <property type="match status" value="1"/>
</dbReference>
<evidence type="ECO:0000256" key="3">
    <source>
        <dbReference type="ARBA" id="ARBA00022723"/>
    </source>
</evidence>
<feature type="binding site" evidence="9">
    <location>
        <position position="169"/>
    </location>
    <ligand>
        <name>2-[(2R,5Z)-2-carboxy-4-methylthiazol-5(2H)-ylidene]ethyl phosphate</name>
        <dbReference type="ChEBI" id="CHEBI:62899"/>
    </ligand>
</feature>
<keyword evidence="2 9" id="KW-0808">Transferase</keyword>
<feature type="binding site" evidence="9">
    <location>
        <position position="93"/>
    </location>
    <ligand>
        <name>Mg(2+)</name>
        <dbReference type="ChEBI" id="CHEBI:18420"/>
    </ligand>
</feature>
<dbReference type="EC" id="2.5.1.3" evidence="9"/>